<reference evidence="1" key="1">
    <citation type="submission" date="2023-04" db="EMBL/GenBank/DDBJ databases">
        <title>Black Yeasts Isolated from many extreme environments.</title>
        <authorList>
            <person name="Coleine C."/>
            <person name="Stajich J.E."/>
            <person name="Selbmann L."/>
        </authorList>
    </citation>
    <scope>NUCLEOTIDE SEQUENCE</scope>
    <source>
        <strain evidence="1">CCFEE 5312</strain>
    </source>
</reference>
<accession>A0AAJ0DI12</accession>
<evidence type="ECO:0000313" key="2">
    <source>
        <dbReference type="Proteomes" id="UP001271007"/>
    </source>
</evidence>
<organism evidence="1 2">
    <name type="scientific">Extremus antarcticus</name>
    <dbReference type="NCBI Taxonomy" id="702011"/>
    <lineage>
        <taxon>Eukaryota</taxon>
        <taxon>Fungi</taxon>
        <taxon>Dikarya</taxon>
        <taxon>Ascomycota</taxon>
        <taxon>Pezizomycotina</taxon>
        <taxon>Dothideomycetes</taxon>
        <taxon>Dothideomycetidae</taxon>
        <taxon>Mycosphaerellales</taxon>
        <taxon>Extremaceae</taxon>
        <taxon>Extremus</taxon>
    </lineage>
</organism>
<evidence type="ECO:0000313" key="1">
    <source>
        <dbReference type="EMBL" id="KAK3054481.1"/>
    </source>
</evidence>
<sequence>MACINKWFEPGMPLVRHYLFDPPGMLDSQYVRVFVWEHSSEVDRDVLVQQVSNKENKSRHVRAGFAIDPGQPKWCCVLLGYDSEDEARATTFTAKMETHLVKPEFVD</sequence>
<protein>
    <submittedName>
        <fullName evidence="1">Uncharacterized protein</fullName>
    </submittedName>
</protein>
<dbReference type="EMBL" id="JAWDJX010000012">
    <property type="protein sequence ID" value="KAK3054481.1"/>
    <property type="molecule type" value="Genomic_DNA"/>
</dbReference>
<comment type="caution">
    <text evidence="1">The sequence shown here is derived from an EMBL/GenBank/DDBJ whole genome shotgun (WGS) entry which is preliminary data.</text>
</comment>
<dbReference type="AlphaFoldDB" id="A0AAJ0DI12"/>
<dbReference type="Proteomes" id="UP001271007">
    <property type="component" value="Unassembled WGS sequence"/>
</dbReference>
<name>A0AAJ0DI12_9PEZI</name>
<proteinExistence type="predicted"/>
<keyword evidence="2" id="KW-1185">Reference proteome</keyword>
<gene>
    <name evidence="1" type="ORF">LTR09_004750</name>
</gene>